<organism evidence="2 3">
    <name type="scientific">Pedococcus dokdonensis</name>
    <dbReference type="NCBI Taxonomy" id="443156"/>
    <lineage>
        <taxon>Bacteria</taxon>
        <taxon>Bacillati</taxon>
        <taxon>Actinomycetota</taxon>
        <taxon>Actinomycetes</taxon>
        <taxon>Micrococcales</taxon>
        <taxon>Intrasporangiaceae</taxon>
        <taxon>Pedococcus</taxon>
    </lineage>
</organism>
<dbReference type="Proteomes" id="UP000199077">
    <property type="component" value="Chromosome I"/>
</dbReference>
<dbReference type="EMBL" id="LT629711">
    <property type="protein sequence ID" value="SDO70616.1"/>
    <property type="molecule type" value="Genomic_DNA"/>
</dbReference>
<dbReference type="AlphaFoldDB" id="A0A1H0LRI5"/>
<gene>
    <name evidence="2" type="ORF">SAMN04489867_0371</name>
</gene>
<dbReference type="OrthoDB" id="9790372at2"/>
<reference evidence="3" key="1">
    <citation type="submission" date="2016-10" db="EMBL/GenBank/DDBJ databases">
        <authorList>
            <person name="Varghese N."/>
            <person name="Submissions S."/>
        </authorList>
    </citation>
    <scope>NUCLEOTIDE SEQUENCE [LARGE SCALE GENOMIC DNA]</scope>
    <source>
        <strain evidence="3">DSM 22329</strain>
    </source>
</reference>
<dbReference type="PANTHER" id="PTHR34374:SF1">
    <property type="entry name" value="LARGE RIBOSOMAL RNA SUBUNIT ACCUMULATION PROTEIN YCED HOMOLOG 1, CHLOROPLASTIC"/>
    <property type="match status" value="1"/>
</dbReference>
<evidence type="ECO:0008006" key="4">
    <source>
        <dbReference type="Google" id="ProtNLM"/>
    </source>
</evidence>
<keyword evidence="3" id="KW-1185">Reference proteome</keyword>
<dbReference type="Pfam" id="PF02620">
    <property type="entry name" value="YceD"/>
    <property type="match status" value="1"/>
</dbReference>
<dbReference type="STRING" id="443156.SAMN04489867_0371"/>
<name>A0A1H0LRI5_9MICO</name>
<feature type="compositionally biased region" description="Polar residues" evidence="1">
    <location>
        <begin position="194"/>
        <end position="208"/>
    </location>
</feature>
<dbReference type="PANTHER" id="PTHR34374">
    <property type="entry name" value="LARGE RIBOSOMAL RNA SUBUNIT ACCUMULATION PROTEIN YCED HOMOLOG 1, CHLOROPLASTIC"/>
    <property type="match status" value="1"/>
</dbReference>
<proteinExistence type="predicted"/>
<dbReference type="RefSeq" id="WP_091780712.1">
    <property type="nucleotide sequence ID" value="NZ_LT629711.1"/>
</dbReference>
<evidence type="ECO:0000313" key="2">
    <source>
        <dbReference type="EMBL" id="SDO70616.1"/>
    </source>
</evidence>
<evidence type="ECO:0000313" key="3">
    <source>
        <dbReference type="Proteomes" id="UP000199077"/>
    </source>
</evidence>
<feature type="region of interest" description="Disordered" evidence="1">
    <location>
        <begin position="182"/>
        <end position="214"/>
    </location>
</feature>
<protein>
    <recommendedName>
        <fullName evidence="4">Metal-binding protein</fullName>
    </recommendedName>
</protein>
<sequence length="214" mass="22928">MEHLNPRSPLVFDTTDLGRRPGSMERLQRTVEAPAVLGTDVIAVPVGSPVELELRLESVVEGVLVTGSVHATATGACVRCLDPVSREVDGRFQELFAYADRAAHHRAVGADDDETDEHVLEGDLFDLEPVLVDTVVPALPFQPVCRDDCPGLCSECGARLADDPDHHHEVLDPRWAALSALSAEGNPGSGATHLGTTQSKTPSNTPSNTEEKRN</sequence>
<dbReference type="InterPro" id="IPR003772">
    <property type="entry name" value="YceD"/>
</dbReference>
<evidence type="ECO:0000256" key="1">
    <source>
        <dbReference type="SAM" id="MobiDB-lite"/>
    </source>
</evidence>
<accession>A0A1H0LRI5</accession>